<accession>A0A517SFN0</accession>
<evidence type="ECO:0000313" key="2">
    <source>
        <dbReference type="Proteomes" id="UP000315700"/>
    </source>
</evidence>
<dbReference type="EMBL" id="CP036271">
    <property type="protein sequence ID" value="QDT54936.1"/>
    <property type="molecule type" value="Genomic_DNA"/>
</dbReference>
<proteinExistence type="predicted"/>
<name>A0A517SFN0_9PLAN</name>
<evidence type="ECO:0008006" key="3">
    <source>
        <dbReference type="Google" id="ProtNLM"/>
    </source>
</evidence>
<dbReference type="KEGG" id="ccos:Pan44_29770"/>
<protein>
    <recommendedName>
        <fullName evidence="3">GxxExxY protein</fullName>
    </recommendedName>
</protein>
<evidence type="ECO:0000313" key="1">
    <source>
        <dbReference type="EMBL" id="QDT54936.1"/>
    </source>
</evidence>
<keyword evidence="2" id="KW-1185">Reference proteome</keyword>
<gene>
    <name evidence="1" type="ORF">Pan44_29770</name>
</gene>
<dbReference type="Pfam" id="PF13366">
    <property type="entry name" value="PDDEXK_3"/>
    <property type="match status" value="1"/>
</dbReference>
<dbReference type="AlphaFoldDB" id="A0A517SFN0"/>
<reference evidence="1 2" key="1">
    <citation type="submission" date="2019-02" db="EMBL/GenBank/DDBJ databases">
        <title>Deep-cultivation of Planctomycetes and their phenomic and genomic characterization uncovers novel biology.</title>
        <authorList>
            <person name="Wiegand S."/>
            <person name="Jogler M."/>
            <person name="Boedeker C."/>
            <person name="Pinto D."/>
            <person name="Vollmers J."/>
            <person name="Rivas-Marin E."/>
            <person name="Kohn T."/>
            <person name="Peeters S.H."/>
            <person name="Heuer A."/>
            <person name="Rast P."/>
            <person name="Oberbeckmann S."/>
            <person name="Bunk B."/>
            <person name="Jeske O."/>
            <person name="Meyerdierks A."/>
            <person name="Storesund J.E."/>
            <person name="Kallscheuer N."/>
            <person name="Luecker S."/>
            <person name="Lage O.M."/>
            <person name="Pohl T."/>
            <person name="Merkel B.J."/>
            <person name="Hornburger P."/>
            <person name="Mueller R.-W."/>
            <person name="Bruemmer F."/>
            <person name="Labrenz M."/>
            <person name="Spormann A.M."/>
            <person name="Op den Camp H."/>
            <person name="Overmann J."/>
            <person name="Amann R."/>
            <person name="Jetten M.S.M."/>
            <person name="Mascher T."/>
            <person name="Medema M.H."/>
            <person name="Devos D.P."/>
            <person name="Kaster A.-K."/>
            <person name="Ovreas L."/>
            <person name="Rohde M."/>
            <person name="Galperin M.Y."/>
            <person name="Jogler C."/>
        </authorList>
    </citation>
    <scope>NUCLEOTIDE SEQUENCE [LARGE SCALE GENOMIC DNA]</scope>
    <source>
        <strain evidence="1 2">Pan44</strain>
    </source>
</reference>
<dbReference type="InParanoid" id="A0A517SFN0"/>
<sequence length="135" mass="14887">MDSSIDLNELTSIIIASAIEVHKCLGPGLLESTYEQCLFRELQLRGIPCEQQRELPLEYKGLSLVGAYRIDLVVAGTVIVEVKSVSELAKIHEAQVLTYLKLTGLPVGLLLNFNVPVMKDGIRRLKNGHVEQSST</sequence>
<organism evidence="1 2">
    <name type="scientific">Caulifigura coniformis</name>
    <dbReference type="NCBI Taxonomy" id="2527983"/>
    <lineage>
        <taxon>Bacteria</taxon>
        <taxon>Pseudomonadati</taxon>
        <taxon>Planctomycetota</taxon>
        <taxon>Planctomycetia</taxon>
        <taxon>Planctomycetales</taxon>
        <taxon>Planctomycetaceae</taxon>
        <taxon>Caulifigura</taxon>
    </lineage>
</organism>
<dbReference type="Proteomes" id="UP000315700">
    <property type="component" value="Chromosome"/>
</dbReference>
<dbReference type="NCBIfam" id="TIGR04256">
    <property type="entry name" value="GxxExxY"/>
    <property type="match status" value="1"/>
</dbReference>
<dbReference type="InterPro" id="IPR026350">
    <property type="entry name" value="GxxExxY"/>
</dbReference>